<dbReference type="Pfam" id="PF12023">
    <property type="entry name" value="DUF3511"/>
    <property type="match status" value="1"/>
</dbReference>
<accession>A0AAX6H4Z4</accession>
<keyword evidence="3" id="KW-1185">Reference proteome</keyword>
<sequence>MMEKSRSFHSFGGHEEEEEEQHGRREKSYSFNGPSASSDPTLKRKKRVASYNVLTMEGKLKSSFKSSFKWIKTKFTDAMVVVVVVLVVVVERETEMKKEIRNGSDRVERRRAPLEQRGVPAAFASDVVEASSNKEKYQRRRSNFTAHAIV</sequence>
<evidence type="ECO:0000313" key="3">
    <source>
        <dbReference type="Proteomes" id="UP001140949"/>
    </source>
</evidence>
<feature type="compositionally biased region" description="Polar residues" evidence="1">
    <location>
        <begin position="29"/>
        <end position="40"/>
    </location>
</feature>
<dbReference type="PANTHER" id="PTHR33193">
    <property type="entry name" value="DOMAIN PROTEIN, PUTATIVE (DUF3511)-RELATED"/>
    <property type="match status" value="1"/>
</dbReference>
<gene>
    <name evidence="2" type="ORF">M6B38_328680</name>
</gene>
<organism evidence="2 3">
    <name type="scientific">Iris pallida</name>
    <name type="common">Sweet iris</name>
    <dbReference type="NCBI Taxonomy" id="29817"/>
    <lineage>
        <taxon>Eukaryota</taxon>
        <taxon>Viridiplantae</taxon>
        <taxon>Streptophyta</taxon>
        <taxon>Embryophyta</taxon>
        <taxon>Tracheophyta</taxon>
        <taxon>Spermatophyta</taxon>
        <taxon>Magnoliopsida</taxon>
        <taxon>Liliopsida</taxon>
        <taxon>Asparagales</taxon>
        <taxon>Iridaceae</taxon>
        <taxon>Iridoideae</taxon>
        <taxon>Irideae</taxon>
        <taxon>Iris</taxon>
    </lineage>
</organism>
<evidence type="ECO:0000313" key="2">
    <source>
        <dbReference type="EMBL" id="KAJ6836089.1"/>
    </source>
</evidence>
<reference evidence="2" key="1">
    <citation type="journal article" date="2023" name="GigaByte">
        <title>Genome assembly of the bearded iris, Iris pallida Lam.</title>
        <authorList>
            <person name="Bruccoleri R.E."/>
            <person name="Oakeley E.J."/>
            <person name="Faust A.M.E."/>
            <person name="Altorfer M."/>
            <person name="Dessus-Babus S."/>
            <person name="Burckhardt D."/>
            <person name="Oertli M."/>
            <person name="Naumann U."/>
            <person name="Petersen F."/>
            <person name="Wong J."/>
        </authorList>
    </citation>
    <scope>NUCLEOTIDE SEQUENCE</scope>
    <source>
        <strain evidence="2">GSM-AAB239-AS_SAM_17_03QT</strain>
    </source>
</reference>
<dbReference type="AlphaFoldDB" id="A0AAX6H4Z4"/>
<dbReference type="EMBL" id="JANAVB010012596">
    <property type="protein sequence ID" value="KAJ6836089.1"/>
    <property type="molecule type" value="Genomic_DNA"/>
</dbReference>
<dbReference type="Proteomes" id="UP001140949">
    <property type="component" value="Unassembled WGS sequence"/>
</dbReference>
<comment type="caution">
    <text evidence="2">The sequence shown here is derived from an EMBL/GenBank/DDBJ whole genome shotgun (WGS) entry which is preliminary data.</text>
</comment>
<name>A0AAX6H4Z4_IRIPA</name>
<dbReference type="InterPro" id="IPR021899">
    <property type="entry name" value="DUF3511"/>
</dbReference>
<evidence type="ECO:0000256" key="1">
    <source>
        <dbReference type="SAM" id="MobiDB-lite"/>
    </source>
</evidence>
<protein>
    <submittedName>
        <fullName evidence="2">Uncharacterized protein</fullName>
    </submittedName>
</protein>
<reference evidence="2" key="2">
    <citation type="submission" date="2023-04" db="EMBL/GenBank/DDBJ databases">
        <authorList>
            <person name="Bruccoleri R.E."/>
            <person name="Oakeley E.J."/>
            <person name="Faust A.-M."/>
            <person name="Dessus-Babus S."/>
            <person name="Altorfer M."/>
            <person name="Burckhardt D."/>
            <person name="Oertli M."/>
            <person name="Naumann U."/>
            <person name="Petersen F."/>
            <person name="Wong J."/>
        </authorList>
    </citation>
    <scope>NUCLEOTIDE SEQUENCE</scope>
    <source>
        <strain evidence="2">GSM-AAB239-AS_SAM_17_03QT</strain>
        <tissue evidence="2">Leaf</tissue>
    </source>
</reference>
<feature type="region of interest" description="Disordered" evidence="1">
    <location>
        <begin position="1"/>
        <end position="44"/>
    </location>
</feature>
<proteinExistence type="predicted"/>
<dbReference type="PANTHER" id="PTHR33193:SF7">
    <property type="entry name" value="OS06G0686600 PROTEIN"/>
    <property type="match status" value="1"/>
</dbReference>